<sequence>MTADEVHPAARPGTSPASTEELADAALAAEIELYADVVVAASESEGPIRGGDLDRALGIVAWTTRPVLPPPG</sequence>
<gene>
    <name evidence="2" type="ORF">ACFFVI_03530</name>
</gene>
<comment type="caution">
    <text evidence="2">The sequence shown here is derived from an EMBL/GenBank/DDBJ whole genome shotgun (WGS) entry which is preliminary data.</text>
</comment>
<keyword evidence="3" id="KW-1185">Reference proteome</keyword>
<proteinExistence type="predicted"/>
<evidence type="ECO:0000313" key="2">
    <source>
        <dbReference type="EMBL" id="MFB9376033.1"/>
    </source>
</evidence>
<name>A0ABV5LPM0_9ACTN</name>
<dbReference type="RefSeq" id="WP_380139493.1">
    <property type="nucleotide sequence ID" value="NZ_JBHLUI010000012.1"/>
</dbReference>
<evidence type="ECO:0000256" key="1">
    <source>
        <dbReference type="SAM" id="MobiDB-lite"/>
    </source>
</evidence>
<dbReference type="Proteomes" id="UP001589748">
    <property type="component" value="Unassembled WGS sequence"/>
</dbReference>
<organism evidence="2 3">
    <name type="scientific">Kineococcus gynurae</name>
    <dbReference type="NCBI Taxonomy" id="452979"/>
    <lineage>
        <taxon>Bacteria</taxon>
        <taxon>Bacillati</taxon>
        <taxon>Actinomycetota</taxon>
        <taxon>Actinomycetes</taxon>
        <taxon>Kineosporiales</taxon>
        <taxon>Kineosporiaceae</taxon>
        <taxon>Kineococcus</taxon>
    </lineage>
</organism>
<accession>A0ABV5LPM0</accession>
<protein>
    <recommendedName>
        <fullName evidence="4">DUF222 domain-containing protein</fullName>
    </recommendedName>
</protein>
<evidence type="ECO:0008006" key="4">
    <source>
        <dbReference type="Google" id="ProtNLM"/>
    </source>
</evidence>
<reference evidence="2 3" key="1">
    <citation type="submission" date="2024-09" db="EMBL/GenBank/DDBJ databases">
        <authorList>
            <person name="Sun Q."/>
            <person name="Mori K."/>
        </authorList>
    </citation>
    <scope>NUCLEOTIDE SEQUENCE [LARGE SCALE GENOMIC DNA]</scope>
    <source>
        <strain evidence="2 3">TISTR 1856</strain>
    </source>
</reference>
<feature type="region of interest" description="Disordered" evidence="1">
    <location>
        <begin position="1"/>
        <end position="21"/>
    </location>
</feature>
<dbReference type="EMBL" id="JBHMDM010000001">
    <property type="protein sequence ID" value="MFB9376033.1"/>
    <property type="molecule type" value="Genomic_DNA"/>
</dbReference>
<evidence type="ECO:0000313" key="3">
    <source>
        <dbReference type="Proteomes" id="UP001589748"/>
    </source>
</evidence>